<dbReference type="PANTHER" id="PTHR23407">
    <property type="entry name" value="ATPASE INHIBITOR/5-FORMYLTETRAHYDROFOLATE CYCLO-LIGASE"/>
    <property type="match status" value="1"/>
</dbReference>
<dbReference type="EC" id="6.3.3.2" evidence="5"/>
<evidence type="ECO:0000313" key="7">
    <source>
        <dbReference type="EMBL" id="KAH7049126.1"/>
    </source>
</evidence>
<keyword evidence="8" id="KW-1185">Reference proteome</keyword>
<sequence>MASIQANKKELRKYIKQVLSSLSQEAIAHQTSNAVRMLLSLPEYQAAKRISVYLSMPVGEISTTGVVRDALANGKEVFIPYTYQRSVHPELKPKSIMDMVELHSFQDFENFQPDKWGIPTPSTESIKERKNSFGGQGLSEGDTDTVGGQGSGLDLIVMPGMAFDADFGRLGHGKGFYDFFLDRCRQHSEKASGVRVPFLVGLALKEQILPPAQSVPMDATDWRLDALVVGNGEILRPSKNSA</sequence>
<proteinExistence type="inferred from homology"/>
<dbReference type="PANTHER" id="PTHR23407:SF1">
    <property type="entry name" value="5-FORMYLTETRAHYDROFOLATE CYCLO-LIGASE"/>
    <property type="match status" value="1"/>
</dbReference>
<comment type="catalytic activity">
    <reaction evidence="4">
        <text>(6S)-5-formyl-5,6,7,8-tetrahydrofolate + ATP = (6R)-5,10-methenyltetrahydrofolate + ADP + phosphate</text>
        <dbReference type="Rhea" id="RHEA:10488"/>
        <dbReference type="ChEBI" id="CHEBI:30616"/>
        <dbReference type="ChEBI" id="CHEBI:43474"/>
        <dbReference type="ChEBI" id="CHEBI:57455"/>
        <dbReference type="ChEBI" id="CHEBI:57457"/>
        <dbReference type="ChEBI" id="CHEBI:456216"/>
        <dbReference type="EC" id="6.3.3.2"/>
    </reaction>
</comment>
<evidence type="ECO:0000256" key="4">
    <source>
        <dbReference type="ARBA" id="ARBA00036539"/>
    </source>
</evidence>
<dbReference type="Pfam" id="PF01812">
    <property type="entry name" value="5-FTHF_cyc-lig"/>
    <property type="match status" value="1"/>
</dbReference>
<reference evidence="7 8" key="1">
    <citation type="journal article" date="2021" name="Nat. Commun.">
        <title>Genetic determinants of endophytism in the Arabidopsis root mycobiome.</title>
        <authorList>
            <person name="Mesny F."/>
            <person name="Miyauchi S."/>
            <person name="Thiergart T."/>
            <person name="Pickel B."/>
            <person name="Atanasova L."/>
            <person name="Karlsson M."/>
            <person name="Huettel B."/>
            <person name="Barry K.W."/>
            <person name="Haridas S."/>
            <person name="Chen C."/>
            <person name="Bauer D."/>
            <person name="Andreopoulos W."/>
            <person name="Pangilinan J."/>
            <person name="LaButti K."/>
            <person name="Riley R."/>
            <person name="Lipzen A."/>
            <person name="Clum A."/>
            <person name="Drula E."/>
            <person name="Henrissat B."/>
            <person name="Kohler A."/>
            <person name="Grigoriev I.V."/>
            <person name="Martin F.M."/>
            <person name="Hacquard S."/>
        </authorList>
    </citation>
    <scope>NUCLEOTIDE SEQUENCE [LARGE SCALE GENOMIC DNA]</scope>
    <source>
        <strain evidence="7 8">MPI-SDFR-AT-0080</strain>
    </source>
</reference>
<organism evidence="7 8">
    <name type="scientific">Macrophomina phaseolina</name>
    <dbReference type="NCBI Taxonomy" id="35725"/>
    <lineage>
        <taxon>Eukaryota</taxon>
        <taxon>Fungi</taxon>
        <taxon>Dikarya</taxon>
        <taxon>Ascomycota</taxon>
        <taxon>Pezizomycotina</taxon>
        <taxon>Dothideomycetes</taxon>
        <taxon>Dothideomycetes incertae sedis</taxon>
        <taxon>Botryosphaeriales</taxon>
        <taxon>Botryosphaeriaceae</taxon>
        <taxon>Macrophomina</taxon>
    </lineage>
</organism>
<evidence type="ECO:0000256" key="3">
    <source>
        <dbReference type="ARBA" id="ARBA00022840"/>
    </source>
</evidence>
<accession>A0ABQ8G967</accession>
<dbReference type="SUPFAM" id="SSF100950">
    <property type="entry name" value="NagB/RpiA/CoA transferase-like"/>
    <property type="match status" value="1"/>
</dbReference>
<feature type="region of interest" description="Disordered" evidence="6">
    <location>
        <begin position="119"/>
        <end position="145"/>
    </location>
</feature>
<evidence type="ECO:0000256" key="2">
    <source>
        <dbReference type="ARBA" id="ARBA00022741"/>
    </source>
</evidence>
<dbReference type="EMBL" id="JAGTJR010000014">
    <property type="protein sequence ID" value="KAH7049126.1"/>
    <property type="molecule type" value="Genomic_DNA"/>
</dbReference>
<gene>
    <name evidence="7" type="ORF">B0J12DRAFT_574340</name>
</gene>
<keyword evidence="2" id="KW-0547">Nucleotide-binding</keyword>
<name>A0ABQ8G967_9PEZI</name>
<evidence type="ECO:0000313" key="8">
    <source>
        <dbReference type="Proteomes" id="UP000774617"/>
    </source>
</evidence>
<protein>
    <recommendedName>
        <fullName evidence="5">5-formyltetrahydrofolate cyclo-ligase</fullName>
        <ecNumber evidence="5">6.3.3.2</ecNumber>
    </recommendedName>
</protein>
<evidence type="ECO:0000256" key="6">
    <source>
        <dbReference type="SAM" id="MobiDB-lite"/>
    </source>
</evidence>
<evidence type="ECO:0000256" key="5">
    <source>
        <dbReference type="ARBA" id="ARBA00038966"/>
    </source>
</evidence>
<comment type="similarity">
    <text evidence="1">Belongs to the 5-formyltetrahydrofolate cyclo-ligase family.</text>
</comment>
<dbReference type="InterPro" id="IPR024185">
    <property type="entry name" value="FTHF_cligase-like_sf"/>
</dbReference>
<dbReference type="PIRSF" id="PIRSF006806">
    <property type="entry name" value="FTHF_cligase"/>
    <property type="match status" value="1"/>
</dbReference>
<dbReference type="Proteomes" id="UP000774617">
    <property type="component" value="Unassembled WGS sequence"/>
</dbReference>
<evidence type="ECO:0000256" key="1">
    <source>
        <dbReference type="ARBA" id="ARBA00010638"/>
    </source>
</evidence>
<dbReference type="InterPro" id="IPR002698">
    <property type="entry name" value="FTHF_cligase"/>
</dbReference>
<dbReference type="Gene3D" id="3.40.50.10420">
    <property type="entry name" value="NagB/RpiA/CoA transferase-like"/>
    <property type="match status" value="1"/>
</dbReference>
<keyword evidence="3" id="KW-0067">ATP-binding</keyword>
<comment type="caution">
    <text evidence="7">The sequence shown here is derived from an EMBL/GenBank/DDBJ whole genome shotgun (WGS) entry which is preliminary data.</text>
</comment>
<dbReference type="InterPro" id="IPR037171">
    <property type="entry name" value="NagB/RpiA_transferase-like"/>
</dbReference>